<reference evidence="2" key="1">
    <citation type="submission" date="2022-09" db="EMBL/GenBank/DDBJ databases">
        <title>Aureispira anguillicida sp. nov., isolated from Leptocephalus of Japanese eel Anguilla japonica.</title>
        <authorList>
            <person name="Yuasa K."/>
            <person name="Mekata T."/>
            <person name="Ikunari K."/>
        </authorList>
    </citation>
    <scope>NUCLEOTIDE SEQUENCE</scope>
    <source>
        <strain evidence="2">EL160426</strain>
    </source>
</reference>
<sequence>MKTFFLMMALSIAFSPSLVAQKKAKKAKKGAVKTVKYRRSSLHTLLIGTDDFPRKETVIKAYNEAPFPDKYNNHTISEKLFNPNDYTVTEADREAAGLKKDSKLGALAKGAVSTATAGIVDENAADMPIIIDKYLKDKKIANKLVAKWFNRQEDGSFDMDLIGERGQYNASEMEANIAKGSARGVTSLKDAGVELINNTFLVVTKLKFVSNEVVAAAIKEAALIAAGKIALPPARLAAEKAAEEAYKKGKEGYSVWTTAYLYQLKWNDEIEATFYNDLWMNSATVDPAKKAAFDNSDLFELEFIGEEKATSLVTFSLKEKRTEEQIVSLATVRNIDAVYAKLQKKYDVFKTKTPLATAQPTITALIGKKEGLVGGEQFEVLEQSIDKKTGLTVYKSKGKITVEKDKVWDNRHNAGEGGAETDLKATTFKGGKKYYPGILIRQIK</sequence>
<evidence type="ECO:0000313" key="2">
    <source>
        <dbReference type="EMBL" id="BDS13177.1"/>
    </source>
</evidence>
<dbReference type="KEGG" id="aup:AsAng_0039050"/>
<evidence type="ECO:0000313" key="3">
    <source>
        <dbReference type="Proteomes" id="UP001060919"/>
    </source>
</evidence>
<name>A0A915YHM5_9BACT</name>
<gene>
    <name evidence="2" type="ORF">AsAng_0039050</name>
</gene>
<protein>
    <submittedName>
        <fullName evidence="2">Uncharacterized protein</fullName>
    </submittedName>
</protein>
<organism evidence="2 3">
    <name type="scientific">Aureispira anguillae</name>
    <dbReference type="NCBI Taxonomy" id="2864201"/>
    <lineage>
        <taxon>Bacteria</taxon>
        <taxon>Pseudomonadati</taxon>
        <taxon>Bacteroidota</taxon>
        <taxon>Saprospiria</taxon>
        <taxon>Saprospirales</taxon>
        <taxon>Saprospiraceae</taxon>
        <taxon>Aureispira</taxon>
    </lineage>
</organism>
<keyword evidence="3" id="KW-1185">Reference proteome</keyword>
<accession>A0A915YHM5</accession>
<dbReference type="EMBL" id="AP026867">
    <property type="protein sequence ID" value="BDS13177.1"/>
    <property type="molecule type" value="Genomic_DNA"/>
</dbReference>
<feature type="signal peptide" evidence="1">
    <location>
        <begin position="1"/>
        <end position="20"/>
    </location>
</feature>
<proteinExistence type="predicted"/>
<dbReference type="RefSeq" id="WP_264788473.1">
    <property type="nucleotide sequence ID" value="NZ_AP026867.1"/>
</dbReference>
<keyword evidence="1" id="KW-0732">Signal</keyword>
<evidence type="ECO:0000256" key="1">
    <source>
        <dbReference type="SAM" id="SignalP"/>
    </source>
</evidence>
<feature type="chain" id="PRO_5036850923" evidence="1">
    <location>
        <begin position="21"/>
        <end position="444"/>
    </location>
</feature>
<dbReference type="Proteomes" id="UP001060919">
    <property type="component" value="Chromosome"/>
</dbReference>
<dbReference type="AlphaFoldDB" id="A0A915YHM5"/>